<dbReference type="GO" id="GO:0003676">
    <property type="term" value="F:nucleic acid binding"/>
    <property type="evidence" value="ECO:0007669"/>
    <property type="project" value="InterPro"/>
</dbReference>
<dbReference type="Gene3D" id="3.90.1640.10">
    <property type="entry name" value="inorganic pyrophosphatase (n-terminal core)"/>
    <property type="match status" value="1"/>
</dbReference>
<evidence type="ECO:0000259" key="1">
    <source>
        <dbReference type="Pfam" id="PF01368"/>
    </source>
</evidence>
<dbReference type="Proteomes" id="UP000250918">
    <property type="component" value="Unassembled WGS sequence"/>
</dbReference>
<feature type="domain" description="DDH" evidence="1">
    <location>
        <begin position="28"/>
        <end position="171"/>
    </location>
</feature>
<feature type="domain" description="DHHA1" evidence="2">
    <location>
        <begin position="233"/>
        <end position="330"/>
    </location>
</feature>
<dbReference type="Gene3D" id="3.10.310.30">
    <property type="match status" value="1"/>
</dbReference>
<dbReference type="PANTHER" id="PTHR47618:SF1">
    <property type="entry name" value="BIFUNCTIONAL OLIGORIBONUCLEASE AND PAP PHOSPHATASE NRNA"/>
    <property type="match status" value="1"/>
</dbReference>
<sequence>MSATDSKTSCPSIMPAEAMNRVFDKARRILIVTHIDPDGDAIGTQLALGEFLRARGKHVFMVRDSDVPDKYDFLPNVGDIVETRTLGAEAAVDAVLVLECPNLQRIGTAARMLTPGIPVINIDHHRDNAMFGDVNWVDIQPSSVGEMAFEYLRQIGFAITPTMAECLYTAILTDTGRFRYSSTSPRTMTVAGELMALGADSRKICDLVYYNMRISTLTLMGKVLNGIEYHAGGKVAVLTLTREMLAEAGAEESESDGLVDLTMVGRGVTAGALLKEIDTTHTKASLRSTNGVNVAAIAYRFGGGGHFNAAGCTIPMALPQAKEAVIRLLSEANGGLD</sequence>
<evidence type="ECO:0000259" key="2">
    <source>
        <dbReference type="Pfam" id="PF02272"/>
    </source>
</evidence>
<dbReference type="EMBL" id="PQAP01000006">
    <property type="protein sequence ID" value="PWB75976.1"/>
    <property type="molecule type" value="Genomic_DNA"/>
</dbReference>
<name>A0A855XCA6_9BACT</name>
<evidence type="ECO:0000313" key="3">
    <source>
        <dbReference type="EMBL" id="PWB75976.1"/>
    </source>
</evidence>
<protein>
    <submittedName>
        <fullName evidence="3">Uncharacterized protein</fullName>
    </submittedName>
</protein>
<comment type="caution">
    <text evidence="3">The sequence shown here is derived from an EMBL/GenBank/DDBJ whole genome shotgun (WGS) entry which is preliminary data.</text>
</comment>
<dbReference type="PANTHER" id="PTHR47618">
    <property type="entry name" value="BIFUNCTIONAL OLIGORIBONUCLEASE AND PAP PHOSPHATASE NRNA"/>
    <property type="match status" value="1"/>
</dbReference>
<reference evidence="3 4" key="1">
    <citation type="journal article" date="2018" name="ISME J.">
        <title>A methanotrophic archaeon couples anaerobic oxidation of methane to Fe(III) reduction.</title>
        <authorList>
            <person name="Cai C."/>
            <person name="Leu A.O."/>
            <person name="Xie G.J."/>
            <person name="Guo J."/>
            <person name="Feng Y."/>
            <person name="Zhao J.X."/>
            <person name="Tyson G.W."/>
            <person name="Yuan Z."/>
            <person name="Hu S."/>
        </authorList>
    </citation>
    <scope>NUCLEOTIDE SEQUENCE [LARGE SCALE GENOMIC DNA]</scope>
    <source>
        <strain evidence="3">FeB_12</strain>
    </source>
</reference>
<dbReference type="InterPro" id="IPR001667">
    <property type="entry name" value="DDH_dom"/>
</dbReference>
<dbReference type="InterPro" id="IPR003156">
    <property type="entry name" value="DHHA1_dom"/>
</dbReference>
<dbReference type="Pfam" id="PF01368">
    <property type="entry name" value="DHH"/>
    <property type="match status" value="1"/>
</dbReference>
<dbReference type="SUPFAM" id="SSF64182">
    <property type="entry name" value="DHH phosphoesterases"/>
    <property type="match status" value="1"/>
</dbReference>
<organism evidence="3 4">
    <name type="scientific">candidate division GN15 bacterium</name>
    <dbReference type="NCBI Taxonomy" id="2072418"/>
    <lineage>
        <taxon>Bacteria</taxon>
        <taxon>candidate division GN15</taxon>
    </lineage>
</organism>
<dbReference type="Pfam" id="PF02272">
    <property type="entry name" value="DHHA1"/>
    <property type="match status" value="1"/>
</dbReference>
<dbReference type="InterPro" id="IPR038763">
    <property type="entry name" value="DHH_sf"/>
</dbReference>
<evidence type="ECO:0000313" key="4">
    <source>
        <dbReference type="Proteomes" id="UP000250918"/>
    </source>
</evidence>
<dbReference type="AlphaFoldDB" id="A0A855XCA6"/>
<accession>A0A855XCA6</accession>
<dbReference type="InterPro" id="IPR051319">
    <property type="entry name" value="Oligoribo/pAp-PDE_c-di-AMP_PDE"/>
</dbReference>
<gene>
    <name evidence="3" type="ORF">C3F09_01575</name>
</gene>
<proteinExistence type="predicted"/>